<sequence>MLLAPYGTTTYYMQQLAQQNITHLYEQRNSIDNADDARRKSTASLIGNEPALALISFYLIRHRGWCRIIPQAGSIAQRQCKRPNSQYCSVNWRRRKTDSYRRIVSNRPGMGVKLLLESFNFDEQVLWPNIEPILQGRRLDHVGTPEEAEVDEFVAATIKDLEEYQQLPEQNRGDSKETGSRLKT</sequence>
<dbReference type="Proteomes" id="UP000308724">
    <property type="component" value="Unassembled WGS sequence"/>
</dbReference>
<accession>A0A4T0B6Y1</accession>
<reference evidence="2 3" key="1">
    <citation type="submission" date="2018-10" db="EMBL/GenBank/DDBJ databases">
        <title>Fifty Aureobasidium pullulans genomes reveal a recombining polyextremotolerant generalist.</title>
        <authorList>
            <person name="Gostincar C."/>
            <person name="Turk M."/>
            <person name="Zajc J."/>
            <person name="Gunde-Cimerman N."/>
        </authorList>
    </citation>
    <scope>NUCLEOTIDE SEQUENCE [LARGE SCALE GENOMIC DNA]</scope>
    <source>
        <strain evidence="2 3">EXF-1645</strain>
    </source>
</reference>
<gene>
    <name evidence="2" type="ORF">D6C78_09918</name>
</gene>
<feature type="region of interest" description="Disordered" evidence="1">
    <location>
        <begin position="164"/>
        <end position="184"/>
    </location>
</feature>
<organism evidence="2 3">
    <name type="scientific">Aureobasidium pullulans</name>
    <name type="common">Black yeast</name>
    <name type="synonym">Pullularia pullulans</name>
    <dbReference type="NCBI Taxonomy" id="5580"/>
    <lineage>
        <taxon>Eukaryota</taxon>
        <taxon>Fungi</taxon>
        <taxon>Dikarya</taxon>
        <taxon>Ascomycota</taxon>
        <taxon>Pezizomycotina</taxon>
        <taxon>Dothideomycetes</taxon>
        <taxon>Dothideomycetidae</taxon>
        <taxon>Dothideales</taxon>
        <taxon>Saccotheciaceae</taxon>
        <taxon>Aureobasidium</taxon>
    </lineage>
</organism>
<dbReference type="AlphaFoldDB" id="A0A4T0B6Y1"/>
<name>A0A4T0B6Y1_AURPU</name>
<proteinExistence type="predicted"/>
<protein>
    <submittedName>
        <fullName evidence="2">Uncharacterized protein</fullName>
    </submittedName>
</protein>
<comment type="caution">
    <text evidence="2">The sequence shown here is derived from an EMBL/GenBank/DDBJ whole genome shotgun (WGS) entry which is preliminary data.</text>
</comment>
<feature type="compositionally biased region" description="Basic and acidic residues" evidence="1">
    <location>
        <begin position="171"/>
        <end position="184"/>
    </location>
</feature>
<evidence type="ECO:0000313" key="2">
    <source>
        <dbReference type="EMBL" id="TIA29926.1"/>
    </source>
</evidence>
<evidence type="ECO:0000313" key="3">
    <source>
        <dbReference type="Proteomes" id="UP000308724"/>
    </source>
</evidence>
<evidence type="ECO:0000256" key="1">
    <source>
        <dbReference type="SAM" id="MobiDB-lite"/>
    </source>
</evidence>
<dbReference type="EMBL" id="QZBZ01000395">
    <property type="protein sequence ID" value="TIA29926.1"/>
    <property type="molecule type" value="Genomic_DNA"/>
</dbReference>